<evidence type="ECO:0000313" key="2">
    <source>
        <dbReference type="Proteomes" id="UP000825890"/>
    </source>
</evidence>
<protein>
    <submittedName>
        <fullName evidence="1">Uncharacterized protein</fullName>
    </submittedName>
</protein>
<dbReference type="GeneID" id="68295005"/>
<gene>
    <name evidence="1" type="ORF">CKM354_000943000</name>
</gene>
<dbReference type="OrthoDB" id="439943at2759"/>
<organism evidence="1 2">
    <name type="scientific">Cercospora kikuchii</name>
    <dbReference type="NCBI Taxonomy" id="84275"/>
    <lineage>
        <taxon>Eukaryota</taxon>
        <taxon>Fungi</taxon>
        <taxon>Dikarya</taxon>
        <taxon>Ascomycota</taxon>
        <taxon>Pezizomycotina</taxon>
        <taxon>Dothideomycetes</taxon>
        <taxon>Dothideomycetidae</taxon>
        <taxon>Mycosphaerellales</taxon>
        <taxon>Mycosphaerellaceae</taxon>
        <taxon>Cercospora</taxon>
    </lineage>
</organism>
<keyword evidence="2" id="KW-1185">Reference proteome</keyword>
<comment type="caution">
    <text evidence="1">The sequence shown here is derived from an EMBL/GenBank/DDBJ whole genome shotgun (WGS) entry which is preliminary data.</text>
</comment>
<dbReference type="Proteomes" id="UP000825890">
    <property type="component" value="Unassembled WGS sequence"/>
</dbReference>
<name>A0A9P3CPE5_9PEZI</name>
<evidence type="ECO:0000313" key="1">
    <source>
        <dbReference type="EMBL" id="GIZ46301.1"/>
    </source>
</evidence>
<dbReference type="AlphaFoldDB" id="A0A9P3CPE5"/>
<proteinExistence type="predicted"/>
<reference evidence="1 2" key="1">
    <citation type="submission" date="2021-01" db="EMBL/GenBank/DDBJ databases">
        <title>Cercospora kikuchii MAFF 305040 whole genome shotgun sequence.</title>
        <authorList>
            <person name="Kashiwa T."/>
            <person name="Suzuki T."/>
        </authorList>
    </citation>
    <scope>NUCLEOTIDE SEQUENCE [LARGE SCALE GENOMIC DNA]</scope>
    <source>
        <strain evidence="1 2">MAFF 305040</strain>
    </source>
</reference>
<dbReference type="RefSeq" id="XP_044660788.1">
    <property type="nucleotide sequence ID" value="XM_044804853.1"/>
</dbReference>
<accession>A0A9P3CPE5</accession>
<dbReference type="EMBL" id="BOLY01000006">
    <property type="protein sequence ID" value="GIZ46301.1"/>
    <property type="molecule type" value="Genomic_DNA"/>
</dbReference>
<sequence>MLSLLRHSNDSRPVIPKFSRFFRAFNRIDVAFDINELIDGVYLLTIDPSEVYGAIEFNVSSTKPSWSFAAINNYGPRSRQPKSNEKAGTEIGTRIGSDISSMSKTVQKLNGILSHEIAASVQATRNVTSQLALYMSRELQVFGKTTGSMLHKAGRANKEVAETFVKDLTVIQQDVVKFTKEVSLSVKSSMMAVKSTTKALVQSPLARSRQRVQELKEALQSKKIGNEAAKADEVGRVKIQRRLRNAMAKFEAKYEAARPYFNQRADSKALSKVPDRCTKGGKFYGKPLAPLAAQRR</sequence>